<feature type="signal peptide" evidence="1">
    <location>
        <begin position="1"/>
        <end position="20"/>
    </location>
</feature>
<evidence type="ECO:0000313" key="4">
    <source>
        <dbReference type="EMBL" id="KAL3883788.1"/>
    </source>
</evidence>
<dbReference type="PANTHER" id="PTHR12461">
    <property type="entry name" value="HYPOXIA-INDUCIBLE FACTOR 1 ALPHA INHIBITOR-RELATED"/>
    <property type="match status" value="1"/>
</dbReference>
<dbReference type="PANTHER" id="PTHR12461:SF18">
    <property type="entry name" value="JMJC DOMAIN-CONTAINING PROTEIN"/>
    <property type="match status" value="1"/>
</dbReference>
<dbReference type="InterPro" id="IPR002048">
    <property type="entry name" value="EF_hand_dom"/>
</dbReference>
<evidence type="ECO:0008006" key="6">
    <source>
        <dbReference type="Google" id="ProtNLM"/>
    </source>
</evidence>
<dbReference type="InterPro" id="IPR041667">
    <property type="entry name" value="Cupin_8"/>
</dbReference>
<protein>
    <recommendedName>
        <fullName evidence="6">JmjC domain-containing protein</fullName>
    </recommendedName>
</protein>
<comment type="caution">
    <text evidence="4">The sequence shown here is derived from an EMBL/GenBank/DDBJ whole genome shotgun (WGS) entry which is preliminary data.</text>
</comment>
<dbReference type="PROSITE" id="PS51257">
    <property type="entry name" value="PROKAR_LIPOPROTEIN"/>
    <property type="match status" value="1"/>
</dbReference>
<dbReference type="PROSITE" id="PS50222">
    <property type="entry name" value="EF_HAND_2"/>
    <property type="match status" value="1"/>
</dbReference>
<reference evidence="4 5" key="1">
    <citation type="submission" date="2024-11" db="EMBL/GenBank/DDBJ databases">
        <title>Chromosome-level genome assembly of the freshwater bivalve Anodonta woodiana.</title>
        <authorList>
            <person name="Chen X."/>
        </authorList>
    </citation>
    <scope>NUCLEOTIDE SEQUENCE [LARGE SCALE GENOMIC DNA]</scope>
    <source>
        <strain evidence="4">MN2024</strain>
        <tissue evidence="4">Gills</tissue>
    </source>
</reference>
<dbReference type="InterPro" id="IPR003347">
    <property type="entry name" value="JmjC_dom"/>
</dbReference>
<dbReference type="SUPFAM" id="SSF51197">
    <property type="entry name" value="Clavaminate synthase-like"/>
    <property type="match status" value="1"/>
</dbReference>
<dbReference type="PROSITE" id="PS00018">
    <property type="entry name" value="EF_HAND_1"/>
    <property type="match status" value="1"/>
</dbReference>
<evidence type="ECO:0000259" key="3">
    <source>
        <dbReference type="PROSITE" id="PS51184"/>
    </source>
</evidence>
<name>A0ABD3XEE2_SINWO</name>
<feature type="domain" description="JmjC" evidence="3">
    <location>
        <begin position="122"/>
        <end position="284"/>
    </location>
</feature>
<dbReference type="Proteomes" id="UP001634394">
    <property type="component" value="Unassembled WGS sequence"/>
</dbReference>
<gene>
    <name evidence="4" type="ORF">ACJMK2_030019</name>
</gene>
<organism evidence="4 5">
    <name type="scientific">Sinanodonta woodiana</name>
    <name type="common">Chinese pond mussel</name>
    <name type="synonym">Anodonta woodiana</name>
    <dbReference type="NCBI Taxonomy" id="1069815"/>
    <lineage>
        <taxon>Eukaryota</taxon>
        <taxon>Metazoa</taxon>
        <taxon>Spiralia</taxon>
        <taxon>Lophotrochozoa</taxon>
        <taxon>Mollusca</taxon>
        <taxon>Bivalvia</taxon>
        <taxon>Autobranchia</taxon>
        <taxon>Heteroconchia</taxon>
        <taxon>Palaeoheterodonta</taxon>
        <taxon>Unionida</taxon>
        <taxon>Unionoidea</taxon>
        <taxon>Unionidae</taxon>
        <taxon>Unioninae</taxon>
        <taxon>Sinanodonta</taxon>
    </lineage>
</organism>
<proteinExistence type="predicted"/>
<accession>A0ABD3XEE2</accession>
<evidence type="ECO:0000256" key="1">
    <source>
        <dbReference type="SAM" id="SignalP"/>
    </source>
</evidence>
<keyword evidence="1" id="KW-0732">Signal</keyword>
<evidence type="ECO:0000259" key="2">
    <source>
        <dbReference type="PROSITE" id="PS50222"/>
    </source>
</evidence>
<dbReference type="AlphaFoldDB" id="A0ABD3XEE2"/>
<sequence>MKSFYIIFIMAIAACDHASCRDLTQEPGHLKPFGFGRPNHPVDEVQGFPDPETFFRNYVFSLKPLKMIGASKLSPGFSLWSDDYFLSLEESSDHNINVETVKKESRKQQIIDMKFSDFLRIYNVSEKYMVDSVPEFLGKDVLFPCPVQCDDLMENNLVETVMWFSSGGTKSVVHFDSVDNINCLFRGEKELVFVDPSKYGDKVDIDGPEGAYSAVDVDSVDYLKYPDLADVEFYHVNVSAGDCLYIPYRWIHQVRSYGSNLAINIWWNHQHNVNIDFKRCNAECNTELTLDQVKFKGFGELANSYGNIRDHLLDFLNRKKILEFESFKMMALGRYYEVLKGQPDIGDDYLLFLSQMYALIDTDKDGIVTEKEIKESTEEKYIKISKLMSQLDLMLDKMFEDFDPSEEDMPHDEL</sequence>
<dbReference type="PROSITE" id="PS51184">
    <property type="entry name" value="JMJC"/>
    <property type="match status" value="1"/>
</dbReference>
<evidence type="ECO:0000313" key="5">
    <source>
        <dbReference type="Proteomes" id="UP001634394"/>
    </source>
</evidence>
<feature type="chain" id="PRO_5044807024" description="JmjC domain-containing protein" evidence="1">
    <location>
        <begin position="21"/>
        <end position="414"/>
    </location>
</feature>
<keyword evidence="5" id="KW-1185">Reference proteome</keyword>
<feature type="domain" description="EF-hand" evidence="2">
    <location>
        <begin position="348"/>
        <end position="383"/>
    </location>
</feature>
<dbReference type="InterPro" id="IPR018247">
    <property type="entry name" value="EF_Hand_1_Ca_BS"/>
</dbReference>
<dbReference type="EMBL" id="JBJQND010000003">
    <property type="protein sequence ID" value="KAL3883788.1"/>
    <property type="molecule type" value="Genomic_DNA"/>
</dbReference>
<dbReference type="SMART" id="SM00558">
    <property type="entry name" value="JmjC"/>
    <property type="match status" value="1"/>
</dbReference>
<dbReference type="Gene3D" id="2.60.120.650">
    <property type="entry name" value="Cupin"/>
    <property type="match status" value="1"/>
</dbReference>
<dbReference type="Pfam" id="PF13621">
    <property type="entry name" value="Cupin_8"/>
    <property type="match status" value="1"/>
</dbReference>